<organism evidence="2 3">
    <name type="scientific">Arcticibacter svalbardensis MN12-7</name>
    <dbReference type="NCBI Taxonomy" id="1150600"/>
    <lineage>
        <taxon>Bacteria</taxon>
        <taxon>Pseudomonadati</taxon>
        <taxon>Bacteroidota</taxon>
        <taxon>Sphingobacteriia</taxon>
        <taxon>Sphingobacteriales</taxon>
        <taxon>Sphingobacteriaceae</taxon>
        <taxon>Arcticibacter</taxon>
    </lineage>
</organism>
<gene>
    <name evidence="2" type="ORF">ADIARSV_0917</name>
</gene>
<reference evidence="2 3" key="1">
    <citation type="journal article" date="2013" name="Genome Announc.">
        <title>Draft Genome Sequence of Arcticibacter svalbardensis Strain MN12-7T, a Member of the Family Sphingobacteriaceae Isolated from an Arctic Soil Sample.</title>
        <authorList>
            <person name="Shivaji S."/>
            <person name="Ara S."/>
            <person name="Prasad S."/>
            <person name="Manasa B.P."/>
            <person name="Begum Z."/>
            <person name="Singh A."/>
            <person name="Kumar Pinnaka A."/>
        </authorList>
    </citation>
    <scope>NUCLEOTIDE SEQUENCE [LARGE SCALE GENOMIC DNA]</scope>
    <source>
        <strain evidence="2 3">MN12-7</strain>
    </source>
</reference>
<feature type="transmembrane region" description="Helical" evidence="1">
    <location>
        <begin position="123"/>
        <end position="141"/>
    </location>
</feature>
<dbReference type="OrthoDB" id="796869at2"/>
<keyword evidence="3" id="KW-1185">Reference proteome</keyword>
<dbReference type="RefSeq" id="WP_016194162.1">
    <property type="nucleotide sequence ID" value="NZ_AQPN01000038.1"/>
</dbReference>
<evidence type="ECO:0000313" key="3">
    <source>
        <dbReference type="Proteomes" id="UP000014174"/>
    </source>
</evidence>
<evidence type="ECO:0000313" key="2">
    <source>
        <dbReference type="EMBL" id="EOR95904.1"/>
    </source>
</evidence>
<keyword evidence="1" id="KW-0812">Transmembrane</keyword>
<evidence type="ECO:0000256" key="1">
    <source>
        <dbReference type="SAM" id="Phobius"/>
    </source>
</evidence>
<dbReference type="Proteomes" id="UP000014174">
    <property type="component" value="Unassembled WGS sequence"/>
</dbReference>
<keyword evidence="1" id="KW-1133">Transmembrane helix</keyword>
<proteinExistence type="predicted"/>
<comment type="caution">
    <text evidence="2">The sequence shown here is derived from an EMBL/GenBank/DDBJ whole genome shotgun (WGS) entry which is preliminary data.</text>
</comment>
<dbReference type="eggNOG" id="ENOG5030JWH">
    <property type="taxonomic scope" value="Bacteria"/>
</dbReference>
<accession>R9H3Y9</accession>
<feature type="transmembrane region" description="Helical" evidence="1">
    <location>
        <begin position="81"/>
        <end position="103"/>
    </location>
</feature>
<keyword evidence="1" id="KW-0472">Membrane</keyword>
<feature type="transmembrane region" description="Helical" evidence="1">
    <location>
        <begin position="39"/>
        <end position="60"/>
    </location>
</feature>
<sequence length="162" mass="18364">MAQIFQAALILLITGSFCYSITKILDHIAEENRLIQPRLIWLLLIPGLNLIWNFVVASKLSLSIKNEMVARDFDITGKPTYIQGLLYAIISLIGVIPTVIILFSARTPEEIIQAAKVIPDNVVIAIEVIGIIQIILFITYWTKISWYKNILENDEKKPNEDN</sequence>
<dbReference type="AlphaFoldDB" id="R9H3Y9"/>
<evidence type="ECO:0008006" key="4">
    <source>
        <dbReference type="Google" id="ProtNLM"/>
    </source>
</evidence>
<name>R9H3Y9_9SPHI</name>
<dbReference type="STRING" id="1150600.ADIARSV_0917"/>
<dbReference type="EMBL" id="AQPN01000038">
    <property type="protein sequence ID" value="EOR95904.1"/>
    <property type="molecule type" value="Genomic_DNA"/>
</dbReference>
<protein>
    <recommendedName>
        <fullName evidence="4">DUF4328 domain-containing protein</fullName>
    </recommendedName>
</protein>